<dbReference type="EMBL" id="KV425638">
    <property type="protein sequence ID" value="KZT19583.1"/>
    <property type="molecule type" value="Genomic_DNA"/>
</dbReference>
<evidence type="ECO:0000256" key="6">
    <source>
        <dbReference type="ARBA" id="ARBA00023040"/>
    </source>
</evidence>
<dbReference type="Proteomes" id="UP000076761">
    <property type="component" value="Unassembled WGS sequence"/>
</dbReference>
<dbReference type="PRINTS" id="PR00899">
    <property type="entry name" value="GPCRSTE3"/>
</dbReference>
<feature type="transmembrane region" description="Helical" evidence="10">
    <location>
        <begin position="154"/>
        <end position="185"/>
    </location>
</feature>
<keyword evidence="9" id="KW-0807">Transducer</keyword>
<feature type="transmembrane region" description="Helical" evidence="10">
    <location>
        <begin position="114"/>
        <end position="134"/>
    </location>
</feature>
<accession>A0A165NFU0</accession>
<reference evidence="11 12" key="1">
    <citation type="journal article" date="2016" name="Mol. Biol. Evol.">
        <title>Comparative Genomics of Early-Diverging Mushroom-Forming Fungi Provides Insights into the Origins of Lignocellulose Decay Capabilities.</title>
        <authorList>
            <person name="Nagy L.G."/>
            <person name="Riley R."/>
            <person name="Tritt A."/>
            <person name="Adam C."/>
            <person name="Daum C."/>
            <person name="Floudas D."/>
            <person name="Sun H."/>
            <person name="Yadav J.S."/>
            <person name="Pangilinan J."/>
            <person name="Larsson K.H."/>
            <person name="Matsuura K."/>
            <person name="Barry K."/>
            <person name="Labutti K."/>
            <person name="Kuo R."/>
            <person name="Ohm R.A."/>
            <person name="Bhattacharya S.S."/>
            <person name="Shirouzu T."/>
            <person name="Yoshinaga Y."/>
            <person name="Martin F.M."/>
            <person name="Grigoriev I.V."/>
            <person name="Hibbett D.S."/>
        </authorList>
    </citation>
    <scope>NUCLEOTIDE SEQUENCE [LARGE SCALE GENOMIC DNA]</scope>
    <source>
        <strain evidence="11 12">HHB14362 ss-1</strain>
    </source>
</reference>
<feature type="transmembrane region" description="Helical" evidence="10">
    <location>
        <begin position="206"/>
        <end position="229"/>
    </location>
</feature>
<dbReference type="AlphaFoldDB" id="A0A165NFU0"/>
<evidence type="ECO:0000256" key="2">
    <source>
        <dbReference type="ARBA" id="ARBA00011085"/>
    </source>
</evidence>
<dbReference type="PANTHER" id="PTHR28097:SF1">
    <property type="entry name" value="PHEROMONE A FACTOR RECEPTOR"/>
    <property type="match status" value="1"/>
</dbReference>
<keyword evidence="7 10" id="KW-0472">Membrane</keyword>
<dbReference type="OrthoDB" id="2874149at2759"/>
<proteinExistence type="inferred from homology"/>
<evidence type="ECO:0000313" key="12">
    <source>
        <dbReference type="Proteomes" id="UP000076761"/>
    </source>
</evidence>
<dbReference type="InterPro" id="IPR001499">
    <property type="entry name" value="GPCR_STE3"/>
</dbReference>
<evidence type="ECO:0000256" key="5">
    <source>
        <dbReference type="ARBA" id="ARBA00022989"/>
    </source>
</evidence>
<protein>
    <submittedName>
        <fullName evidence="11">Fungal pheromone STE3G-protein-coupled receptor</fullName>
    </submittedName>
</protein>
<feature type="transmembrane region" description="Helical" evidence="10">
    <location>
        <begin position="40"/>
        <end position="62"/>
    </location>
</feature>
<feature type="transmembrane region" description="Helical" evidence="10">
    <location>
        <begin position="12"/>
        <end position="28"/>
    </location>
</feature>
<evidence type="ECO:0000256" key="4">
    <source>
        <dbReference type="ARBA" id="ARBA00022692"/>
    </source>
</evidence>
<dbReference type="GO" id="GO:0005886">
    <property type="term" value="C:plasma membrane"/>
    <property type="evidence" value="ECO:0007669"/>
    <property type="project" value="TreeGrafter"/>
</dbReference>
<evidence type="ECO:0000256" key="9">
    <source>
        <dbReference type="ARBA" id="ARBA00023224"/>
    </source>
</evidence>
<evidence type="ECO:0000256" key="7">
    <source>
        <dbReference type="ARBA" id="ARBA00023136"/>
    </source>
</evidence>
<keyword evidence="6" id="KW-0297">G-protein coupled receptor</keyword>
<gene>
    <name evidence="11" type="ORF">NEOLEDRAFT_1077582</name>
</gene>
<evidence type="ECO:0000313" key="11">
    <source>
        <dbReference type="EMBL" id="KZT19583.1"/>
    </source>
</evidence>
<dbReference type="Pfam" id="PF02076">
    <property type="entry name" value="STE3"/>
    <property type="match status" value="1"/>
</dbReference>
<name>A0A165NFU0_9AGAM</name>
<dbReference type="CDD" id="cd14966">
    <property type="entry name" value="7tmD_STE3"/>
    <property type="match status" value="1"/>
</dbReference>
<keyword evidence="12" id="KW-1185">Reference proteome</keyword>
<evidence type="ECO:0000256" key="10">
    <source>
        <dbReference type="SAM" id="Phobius"/>
    </source>
</evidence>
<dbReference type="PANTHER" id="PTHR28097">
    <property type="entry name" value="PHEROMONE A FACTOR RECEPTOR"/>
    <property type="match status" value="1"/>
</dbReference>
<keyword evidence="5 10" id="KW-1133">Transmembrane helix</keyword>
<comment type="similarity">
    <text evidence="2">Belongs to the G-protein coupled receptor 4 family.</text>
</comment>
<keyword evidence="4 10" id="KW-0812">Transmembrane</keyword>
<sequence length="326" mass="37303">MAPFPHPELPVGAFLAAFLVLFPLPWHWRARNIATIAIMLWLFVINVVNAVNSIVWAGNIIIRIPVWCDITTKIYIGASYALPAATTCICKHLELVSSSRNARLDHRDRVRRMIFDSCMCFGLPVVFMILHYVVQGHRFDIIENIGCQPAIYNSIAAIFILYFPPLLLSTITLIYAAMALTHFIRRRIDFGKHLQNNGSALTSNRYIRLIAMSVVEMVLGTSINAFNVYSNVSVGLRPYTSWADVHSNFSRIGQWPSVFLTPSIRRDEMVIWWALPVSSYIFFLFFGLGEEAFKEYGKVIRWVRRVVLRRKVSEKPSSSMRATSRR</sequence>
<evidence type="ECO:0000256" key="1">
    <source>
        <dbReference type="ARBA" id="ARBA00004141"/>
    </source>
</evidence>
<evidence type="ECO:0000256" key="8">
    <source>
        <dbReference type="ARBA" id="ARBA00023170"/>
    </source>
</evidence>
<keyword evidence="3" id="KW-0589">Pheromone response</keyword>
<dbReference type="PRINTS" id="PR00900">
    <property type="entry name" value="PHEROMONEAR"/>
</dbReference>
<organism evidence="11 12">
    <name type="scientific">Neolentinus lepideus HHB14362 ss-1</name>
    <dbReference type="NCBI Taxonomy" id="1314782"/>
    <lineage>
        <taxon>Eukaryota</taxon>
        <taxon>Fungi</taxon>
        <taxon>Dikarya</taxon>
        <taxon>Basidiomycota</taxon>
        <taxon>Agaricomycotina</taxon>
        <taxon>Agaricomycetes</taxon>
        <taxon>Gloeophyllales</taxon>
        <taxon>Gloeophyllaceae</taxon>
        <taxon>Neolentinus</taxon>
    </lineage>
</organism>
<feature type="transmembrane region" description="Helical" evidence="10">
    <location>
        <begin position="270"/>
        <end position="288"/>
    </location>
</feature>
<dbReference type="GO" id="GO:0004933">
    <property type="term" value="F:mating-type a-factor pheromone receptor activity"/>
    <property type="evidence" value="ECO:0007669"/>
    <property type="project" value="InterPro"/>
</dbReference>
<dbReference type="GO" id="GO:0000750">
    <property type="term" value="P:pheromone-dependent signal transduction involved in conjugation with cellular fusion"/>
    <property type="evidence" value="ECO:0007669"/>
    <property type="project" value="TreeGrafter"/>
</dbReference>
<dbReference type="InParanoid" id="A0A165NFU0"/>
<dbReference type="InterPro" id="IPR001546">
    <property type="entry name" value="GPCR_Pheromne_A_rcpt"/>
</dbReference>
<keyword evidence="8 11" id="KW-0675">Receptor</keyword>
<comment type="subcellular location">
    <subcellularLocation>
        <location evidence="1">Membrane</location>
        <topology evidence="1">Multi-pass membrane protein</topology>
    </subcellularLocation>
</comment>
<evidence type="ECO:0000256" key="3">
    <source>
        <dbReference type="ARBA" id="ARBA00022507"/>
    </source>
</evidence>
<dbReference type="FunCoup" id="A0A165NFU0">
    <property type="interactions" value="91"/>
</dbReference>